<protein>
    <recommendedName>
        <fullName evidence="1">Elongation factor EFG domain-containing protein</fullName>
    </recommendedName>
</protein>
<proteinExistence type="predicted"/>
<feature type="domain" description="Elongation factor EFG" evidence="1">
    <location>
        <begin position="1"/>
        <end position="79"/>
    </location>
</feature>
<name>A0ABV2VN65_9ACTN</name>
<dbReference type="EMBL" id="JBEXRX010000063">
    <property type="protein sequence ID" value="MEU0154230.1"/>
    <property type="molecule type" value="Genomic_DNA"/>
</dbReference>
<evidence type="ECO:0000313" key="2">
    <source>
        <dbReference type="EMBL" id="MEU0154230.1"/>
    </source>
</evidence>
<dbReference type="Proteomes" id="UP001550348">
    <property type="component" value="Unassembled WGS sequence"/>
</dbReference>
<keyword evidence="3" id="KW-1185">Reference proteome</keyword>
<accession>A0ABV2VN65</accession>
<sequence length="109" mass="11988">MHRFRLDLPADVVGTVLPVLAGLGAAPRSSTLRGASYLVEGEVPAGRVHALEQRLPGLTRGEGALEAEFDHYRPVRGPAPSRPRWDHDPLHRKEYLLAVARRVTGRPAR</sequence>
<dbReference type="SUPFAM" id="SSF54980">
    <property type="entry name" value="EF-G C-terminal domain-like"/>
    <property type="match status" value="1"/>
</dbReference>
<dbReference type="RefSeq" id="WP_355665941.1">
    <property type="nucleotide sequence ID" value="NZ_JBEXRX010000063.1"/>
</dbReference>
<organism evidence="2 3">
    <name type="scientific">Micromonospora fulviviridis</name>
    <dbReference type="NCBI Taxonomy" id="47860"/>
    <lineage>
        <taxon>Bacteria</taxon>
        <taxon>Bacillati</taxon>
        <taxon>Actinomycetota</taxon>
        <taxon>Actinomycetes</taxon>
        <taxon>Micromonosporales</taxon>
        <taxon>Micromonosporaceae</taxon>
        <taxon>Micromonospora</taxon>
    </lineage>
</organism>
<comment type="caution">
    <text evidence="2">The sequence shown here is derived from an EMBL/GenBank/DDBJ whole genome shotgun (WGS) entry which is preliminary data.</text>
</comment>
<dbReference type="Pfam" id="PF00679">
    <property type="entry name" value="EFG_C"/>
    <property type="match status" value="1"/>
</dbReference>
<dbReference type="InterPro" id="IPR000640">
    <property type="entry name" value="EFG_V-like"/>
</dbReference>
<reference evidence="2 3" key="1">
    <citation type="submission" date="2024-06" db="EMBL/GenBank/DDBJ databases">
        <title>The Natural Products Discovery Center: Release of the First 8490 Sequenced Strains for Exploring Actinobacteria Biosynthetic Diversity.</title>
        <authorList>
            <person name="Kalkreuter E."/>
            <person name="Kautsar S.A."/>
            <person name="Yang D."/>
            <person name="Bader C.D."/>
            <person name="Teijaro C.N."/>
            <person name="Fluegel L."/>
            <person name="Davis C.M."/>
            <person name="Simpson J.R."/>
            <person name="Lauterbach L."/>
            <person name="Steele A.D."/>
            <person name="Gui C."/>
            <person name="Meng S."/>
            <person name="Li G."/>
            <person name="Viehrig K."/>
            <person name="Ye F."/>
            <person name="Su P."/>
            <person name="Kiefer A.F."/>
            <person name="Nichols A."/>
            <person name="Cepeda A.J."/>
            <person name="Yan W."/>
            <person name="Fan B."/>
            <person name="Jiang Y."/>
            <person name="Adhikari A."/>
            <person name="Zheng C.-J."/>
            <person name="Schuster L."/>
            <person name="Cowan T.M."/>
            <person name="Smanski M.J."/>
            <person name="Chevrette M.G."/>
            <person name="De Carvalho L.P.S."/>
            <person name="Shen B."/>
        </authorList>
    </citation>
    <scope>NUCLEOTIDE SEQUENCE [LARGE SCALE GENOMIC DNA]</scope>
    <source>
        <strain evidence="2 3">NPDC006286</strain>
    </source>
</reference>
<gene>
    <name evidence="2" type="ORF">ABZ071_20290</name>
</gene>
<dbReference type="InterPro" id="IPR035647">
    <property type="entry name" value="EFG_III/V"/>
</dbReference>
<dbReference type="Gene3D" id="3.30.70.240">
    <property type="match status" value="1"/>
</dbReference>
<evidence type="ECO:0000259" key="1">
    <source>
        <dbReference type="Pfam" id="PF00679"/>
    </source>
</evidence>
<evidence type="ECO:0000313" key="3">
    <source>
        <dbReference type="Proteomes" id="UP001550348"/>
    </source>
</evidence>